<dbReference type="Proteomes" id="UP000530032">
    <property type="component" value="Unassembled WGS sequence"/>
</dbReference>
<evidence type="ECO:0000313" key="3">
    <source>
        <dbReference type="Proteomes" id="UP000530032"/>
    </source>
</evidence>
<accession>A0A843BFU2</accession>
<sequence>MKNIGQHCAMVIVTIVFFVVMLALNEWLFSSLEFVRGVNWIYLPAGVRLLCTLLFAGAGGVGLLIASWLVCFFYFFPDDMARSFLGGIVAALAPYAMYRIARRWMGLGHALNNLTASRLLILSVLYALSNAVLHQLGGWLMGRGLHPDRLLVIVIGDLMGTLIILYGAKLVLTLMPARRNPYELQ</sequence>
<evidence type="ECO:0000256" key="1">
    <source>
        <dbReference type="SAM" id="Phobius"/>
    </source>
</evidence>
<keyword evidence="3" id="KW-1185">Reference proteome</keyword>
<feature type="transmembrane region" description="Helical" evidence="1">
    <location>
        <begin position="81"/>
        <end position="98"/>
    </location>
</feature>
<dbReference type="AlphaFoldDB" id="A0A843BFU2"/>
<dbReference type="EMBL" id="JABBCQ020000015">
    <property type="protein sequence ID" value="MBI1626108.1"/>
    <property type="molecule type" value="Genomic_DNA"/>
</dbReference>
<feature type="transmembrane region" description="Helical" evidence="1">
    <location>
        <begin position="150"/>
        <end position="172"/>
    </location>
</feature>
<proteinExistence type="predicted"/>
<keyword evidence="1" id="KW-1133">Transmembrane helix</keyword>
<feature type="transmembrane region" description="Helical" evidence="1">
    <location>
        <begin position="49"/>
        <end position="75"/>
    </location>
</feature>
<dbReference type="RefSeq" id="WP_198461393.1">
    <property type="nucleotide sequence ID" value="NZ_JABBCQ020000015.1"/>
</dbReference>
<feature type="transmembrane region" description="Helical" evidence="1">
    <location>
        <begin position="6"/>
        <end position="28"/>
    </location>
</feature>
<keyword evidence="1" id="KW-0812">Transmembrane</keyword>
<organism evidence="2 3">
    <name type="scientific">Comamonas suwonensis</name>
    <dbReference type="NCBI Taxonomy" id="2606214"/>
    <lineage>
        <taxon>Bacteria</taxon>
        <taxon>Pseudomonadati</taxon>
        <taxon>Pseudomonadota</taxon>
        <taxon>Betaproteobacteria</taxon>
        <taxon>Burkholderiales</taxon>
        <taxon>Comamonadaceae</taxon>
        <taxon>Comamonas</taxon>
    </lineage>
</organism>
<feature type="transmembrane region" description="Helical" evidence="1">
    <location>
        <begin position="119"/>
        <end position="138"/>
    </location>
</feature>
<comment type="caution">
    <text evidence="2">The sequence shown here is derived from an EMBL/GenBank/DDBJ whole genome shotgun (WGS) entry which is preliminary data.</text>
</comment>
<evidence type="ECO:0008006" key="4">
    <source>
        <dbReference type="Google" id="ProtNLM"/>
    </source>
</evidence>
<reference evidence="2" key="1">
    <citation type="submission" date="2020-12" db="EMBL/GenBank/DDBJ databases">
        <title>Comamonas sp. nov., isolated from stream water.</title>
        <authorList>
            <person name="Park K.-H."/>
        </authorList>
    </citation>
    <scope>NUCLEOTIDE SEQUENCE</scope>
    <source>
        <strain evidence="2">EJ-4</strain>
    </source>
</reference>
<name>A0A843BFU2_9BURK</name>
<evidence type="ECO:0000313" key="2">
    <source>
        <dbReference type="EMBL" id="MBI1626108.1"/>
    </source>
</evidence>
<protein>
    <recommendedName>
        <fullName evidence="4">MASE1 domain-containing protein</fullName>
    </recommendedName>
</protein>
<gene>
    <name evidence="2" type="ORF">HF327_016565</name>
</gene>
<keyword evidence="1" id="KW-0472">Membrane</keyword>